<reference evidence="5 6" key="1">
    <citation type="journal article" date="2012" name="J. Bacteriol.">
        <title>Genome Sequence of Nitratireductor indicus Type Strain C115.</title>
        <authorList>
            <person name="Lai Q."/>
            <person name="Li G."/>
            <person name="Yu Z."/>
            <person name="Shao Z."/>
        </authorList>
    </citation>
    <scope>NUCLEOTIDE SEQUENCE [LARGE SCALE GENOMIC DNA]</scope>
    <source>
        <strain evidence="5 6">C115</strain>
    </source>
</reference>
<dbReference type="InterPro" id="IPR011711">
    <property type="entry name" value="GntR_C"/>
</dbReference>
<dbReference type="OrthoDB" id="8638122at2"/>
<dbReference type="EMBL" id="AMSI01000004">
    <property type="protein sequence ID" value="EKF43241.1"/>
    <property type="molecule type" value="Genomic_DNA"/>
</dbReference>
<dbReference type="STRING" id="721133.SAMN05216176_105276"/>
<dbReference type="InterPro" id="IPR036390">
    <property type="entry name" value="WH_DNA-bd_sf"/>
</dbReference>
<dbReference type="Gene3D" id="1.20.120.530">
    <property type="entry name" value="GntR ligand-binding domain-like"/>
    <property type="match status" value="1"/>
</dbReference>
<comment type="caution">
    <text evidence="5">The sequence shown here is derived from an EMBL/GenBank/DDBJ whole genome shotgun (WGS) entry which is preliminary data.</text>
</comment>
<keyword evidence="3" id="KW-0804">Transcription</keyword>
<dbReference type="eggNOG" id="COG1802">
    <property type="taxonomic scope" value="Bacteria"/>
</dbReference>
<proteinExistence type="predicted"/>
<organism evidence="5 6">
    <name type="scientific">Nitratireductor indicus C115</name>
    <dbReference type="NCBI Taxonomy" id="1231190"/>
    <lineage>
        <taxon>Bacteria</taxon>
        <taxon>Pseudomonadati</taxon>
        <taxon>Pseudomonadota</taxon>
        <taxon>Alphaproteobacteria</taxon>
        <taxon>Hyphomicrobiales</taxon>
        <taxon>Phyllobacteriaceae</taxon>
        <taxon>Nitratireductor</taxon>
    </lineage>
</organism>
<dbReference type="PANTHER" id="PTHR43537">
    <property type="entry name" value="TRANSCRIPTIONAL REGULATOR, GNTR FAMILY"/>
    <property type="match status" value="1"/>
</dbReference>
<dbReference type="PATRIC" id="fig|1231190.3.peg.1654"/>
<dbReference type="Pfam" id="PF07729">
    <property type="entry name" value="FCD"/>
    <property type="match status" value="1"/>
</dbReference>
<dbReference type="InterPro" id="IPR008920">
    <property type="entry name" value="TF_FadR/GntR_C"/>
</dbReference>
<evidence type="ECO:0000259" key="4">
    <source>
        <dbReference type="PROSITE" id="PS50949"/>
    </source>
</evidence>
<feature type="domain" description="HTH gntR-type" evidence="4">
    <location>
        <begin position="9"/>
        <end position="76"/>
    </location>
</feature>
<dbReference type="SMART" id="SM00895">
    <property type="entry name" value="FCD"/>
    <property type="match status" value="1"/>
</dbReference>
<dbReference type="SMART" id="SM00345">
    <property type="entry name" value="HTH_GNTR"/>
    <property type="match status" value="1"/>
</dbReference>
<gene>
    <name evidence="5" type="ORF">NA8A_07889</name>
</gene>
<dbReference type="RefSeq" id="WP_009756395.1">
    <property type="nucleotide sequence ID" value="NZ_AMSI01000004.1"/>
</dbReference>
<keyword evidence="6" id="KW-1185">Reference proteome</keyword>
<keyword evidence="2" id="KW-0238">DNA-binding</keyword>
<dbReference type="CDD" id="cd07377">
    <property type="entry name" value="WHTH_GntR"/>
    <property type="match status" value="1"/>
</dbReference>
<dbReference type="PROSITE" id="PS50949">
    <property type="entry name" value="HTH_GNTR"/>
    <property type="match status" value="1"/>
</dbReference>
<accession>K2P7M9</accession>
<evidence type="ECO:0000256" key="2">
    <source>
        <dbReference type="ARBA" id="ARBA00023125"/>
    </source>
</evidence>
<dbReference type="AlphaFoldDB" id="K2P7M9"/>
<dbReference type="Pfam" id="PF00392">
    <property type="entry name" value="GntR"/>
    <property type="match status" value="1"/>
</dbReference>
<dbReference type="SUPFAM" id="SSF48008">
    <property type="entry name" value="GntR ligand-binding domain-like"/>
    <property type="match status" value="1"/>
</dbReference>
<evidence type="ECO:0000256" key="1">
    <source>
        <dbReference type="ARBA" id="ARBA00023015"/>
    </source>
</evidence>
<protein>
    <submittedName>
        <fullName evidence="5">GntR family transcriptional regulator</fullName>
    </submittedName>
</protein>
<dbReference type="Proteomes" id="UP000007374">
    <property type="component" value="Unassembled WGS sequence"/>
</dbReference>
<dbReference type="PANTHER" id="PTHR43537:SF5">
    <property type="entry name" value="UXU OPERON TRANSCRIPTIONAL REGULATOR"/>
    <property type="match status" value="1"/>
</dbReference>
<dbReference type="GO" id="GO:0003677">
    <property type="term" value="F:DNA binding"/>
    <property type="evidence" value="ECO:0007669"/>
    <property type="project" value="UniProtKB-KW"/>
</dbReference>
<sequence>MSRQAEARTMSVDEVVDALRQQIVDHDLPPGSKLRETALAESFGISRPRLREAFGILEDRGLIERIRNQGAVVSRLTADQVEALFDVREVLEALAVRLATQNAPKDTWDDLSYRFGEPARAALARNDINYYVEAINAFRSQTVLEARNEFLTQSLDKLYDRTRVLVRRLVLVPGRIAAALDEHERILDAMMAGEAERAEELKRANIRSARQWFSDYKKFLL</sequence>
<evidence type="ECO:0000256" key="3">
    <source>
        <dbReference type="ARBA" id="ARBA00023163"/>
    </source>
</evidence>
<dbReference type="Gene3D" id="1.10.10.10">
    <property type="entry name" value="Winged helix-like DNA-binding domain superfamily/Winged helix DNA-binding domain"/>
    <property type="match status" value="1"/>
</dbReference>
<evidence type="ECO:0000313" key="5">
    <source>
        <dbReference type="EMBL" id="EKF43241.1"/>
    </source>
</evidence>
<name>K2P7M9_9HYPH</name>
<keyword evidence="1" id="KW-0805">Transcription regulation</keyword>
<dbReference type="InterPro" id="IPR036388">
    <property type="entry name" value="WH-like_DNA-bd_sf"/>
</dbReference>
<evidence type="ECO:0000313" key="6">
    <source>
        <dbReference type="Proteomes" id="UP000007374"/>
    </source>
</evidence>
<dbReference type="GO" id="GO:0003700">
    <property type="term" value="F:DNA-binding transcription factor activity"/>
    <property type="evidence" value="ECO:0007669"/>
    <property type="project" value="InterPro"/>
</dbReference>
<dbReference type="InterPro" id="IPR000524">
    <property type="entry name" value="Tscrpt_reg_HTH_GntR"/>
</dbReference>
<dbReference type="SUPFAM" id="SSF46785">
    <property type="entry name" value="Winged helix' DNA-binding domain"/>
    <property type="match status" value="1"/>
</dbReference>